<organism evidence="2 3">
    <name type="scientific">Channa striata</name>
    <name type="common">Snakehead murrel</name>
    <name type="synonym">Ophicephalus striatus</name>
    <dbReference type="NCBI Taxonomy" id="64152"/>
    <lineage>
        <taxon>Eukaryota</taxon>
        <taxon>Metazoa</taxon>
        <taxon>Chordata</taxon>
        <taxon>Craniata</taxon>
        <taxon>Vertebrata</taxon>
        <taxon>Euteleostomi</taxon>
        <taxon>Actinopterygii</taxon>
        <taxon>Neopterygii</taxon>
        <taxon>Teleostei</taxon>
        <taxon>Neoteleostei</taxon>
        <taxon>Acanthomorphata</taxon>
        <taxon>Anabantaria</taxon>
        <taxon>Anabantiformes</taxon>
        <taxon>Channoidei</taxon>
        <taxon>Channidae</taxon>
        <taxon>Channa</taxon>
    </lineage>
</organism>
<dbReference type="EMBL" id="JAUPFM010000054">
    <property type="protein sequence ID" value="KAK2814362.1"/>
    <property type="molecule type" value="Genomic_DNA"/>
</dbReference>
<feature type="compositionally biased region" description="Basic and acidic residues" evidence="1">
    <location>
        <begin position="63"/>
        <end position="75"/>
    </location>
</feature>
<comment type="caution">
    <text evidence="2">The sequence shown here is derived from an EMBL/GenBank/DDBJ whole genome shotgun (WGS) entry which is preliminary data.</text>
</comment>
<reference evidence="2" key="1">
    <citation type="submission" date="2023-07" db="EMBL/GenBank/DDBJ databases">
        <title>Chromosome-level Genome Assembly of Striped Snakehead (Channa striata).</title>
        <authorList>
            <person name="Liu H."/>
        </authorList>
    </citation>
    <scope>NUCLEOTIDE SEQUENCE</scope>
    <source>
        <strain evidence="2">Gz</strain>
        <tissue evidence="2">Muscle</tissue>
    </source>
</reference>
<proteinExistence type="predicted"/>
<name>A0AA88LN02_CHASR</name>
<dbReference type="AlphaFoldDB" id="A0AA88LN02"/>
<protein>
    <submittedName>
        <fullName evidence="2">Uncharacterized protein</fullName>
    </submittedName>
</protein>
<dbReference type="Proteomes" id="UP001187415">
    <property type="component" value="Unassembled WGS sequence"/>
</dbReference>
<keyword evidence="3" id="KW-1185">Reference proteome</keyword>
<evidence type="ECO:0000313" key="3">
    <source>
        <dbReference type="Proteomes" id="UP001187415"/>
    </source>
</evidence>
<sequence>MPGWPLPRRLSTADQGRWGDCDVIPRRRQTASQQQQEMSGQRKVMYHRPRVEENDDDEPPPLHWDRGSMMREPRR</sequence>
<accession>A0AA88LN02</accession>
<gene>
    <name evidence="2" type="ORF">Q5P01_000591</name>
</gene>
<evidence type="ECO:0000256" key="1">
    <source>
        <dbReference type="SAM" id="MobiDB-lite"/>
    </source>
</evidence>
<feature type="region of interest" description="Disordered" evidence="1">
    <location>
        <begin position="1"/>
        <end position="75"/>
    </location>
</feature>
<feature type="compositionally biased region" description="Polar residues" evidence="1">
    <location>
        <begin position="30"/>
        <end position="39"/>
    </location>
</feature>
<evidence type="ECO:0000313" key="2">
    <source>
        <dbReference type="EMBL" id="KAK2814362.1"/>
    </source>
</evidence>